<reference evidence="2 3" key="1">
    <citation type="journal article" date="2016" name="Mol. Biol. Evol.">
        <title>Comparative Genomics of Early-Diverging Mushroom-Forming Fungi Provides Insights into the Origins of Lignocellulose Decay Capabilities.</title>
        <authorList>
            <person name="Nagy L.G."/>
            <person name="Riley R."/>
            <person name="Tritt A."/>
            <person name="Adam C."/>
            <person name="Daum C."/>
            <person name="Floudas D."/>
            <person name="Sun H."/>
            <person name="Yadav J.S."/>
            <person name="Pangilinan J."/>
            <person name="Larsson K.H."/>
            <person name="Matsuura K."/>
            <person name="Barry K."/>
            <person name="Labutti K."/>
            <person name="Kuo R."/>
            <person name="Ohm R.A."/>
            <person name="Bhattacharya S.S."/>
            <person name="Shirouzu T."/>
            <person name="Yoshinaga Y."/>
            <person name="Martin F.M."/>
            <person name="Grigoriev I.V."/>
            <person name="Hibbett D.S."/>
        </authorList>
    </citation>
    <scope>NUCLEOTIDE SEQUENCE [LARGE SCALE GENOMIC DNA]</scope>
    <source>
        <strain evidence="2 3">HHB12029</strain>
    </source>
</reference>
<evidence type="ECO:0000313" key="3">
    <source>
        <dbReference type="Proteomes" id="UP000077266"/>
    </source>
</evidence>
<protein>
    <submittedName>
        <fullName evidence="2">Uncharacterized protein</fullName>
    </submittedName>
</protein>
<feature type="transmembrane region" description="Helical" evidence="1">
    <location>
        <begin position="120"/>
        <end position="138"/>
    </location>
</feature>
<accession>A0A165NCA7</accession>
<evidence type="ECO:0000256" key="1">
    <source>
        <dbReference type="SAM" id="Phobius"/>
    </source>
</evidence>
<evidence type="ECO:0000313" key="2">
    <source>
        <dbReference type="EMBL" id="KZW00537.1"/>
    </source>
</evidence>
<dbReference type="STRING" id="1314781.A0A165NCA7"/>
<keyword evidence="1" id="KW-0472">Membrane</keyword>
<name>A0A165NCA7_EXIGL</name>
<proteinExistence type="predicted"/>
<dbReference type="InParanoid" id="A0A165NCA7"/>
<keyword evidence="1" id="KW-0812">Transmembrane</keyword>
<dbReference type="AlphaFoldDB" id="A0A165NCA7"/>
<dbReference type="OrthoDB" id="3222645at2759"/>
<gene>
    <name evidence="2" type="ORF">EXIGLDRAFT_144232</name>
</gene>
<keyword evidence="1" id="KW-1133">Transmembrane helix</keyword>
<organism evidence="2 3">
    <name type="scientific">Exidia glandulosa HHB12029</name>
    <dbReference type="NCBI Taxonomy" id="1314781"/>
    <lineage>
        <taxon>Eukaryota</taxon>
        <taxon>Fungi</taxon>
        <taxon>Dikarya</taxon>
        <taxon>Basidiomycota</taxon>
        <taxon>Agaricomycotina</taxon>
        <taxon>Agaricomycetes</taxon>
        <taxon>Auriculariales</taxon>
        <taxon>Exidiaceae</taxon>
        <taxon>Exidia</taxon>
    </lineage>
</organism>
<sequence length="340" mass="37444">MTGSRARCPHKLRKQLHQATTQLAATEQRLLVVSQDLAASRSFVAKEDVDGQQIRTVFNDLNEAVDDHTFLLHAVPDPPESATLDVSSALALLSSHELVRKELYHFVSAALVQKMPLMDFCAFLIPALLNVVLLRVVFRPFIPGLDMTRSAHLHAFYEDICRKEPQDRAARWRSITYAQACPSRDDAALVAQAVDLFYSALESSLPHIVSSDAADTLASLRTQYSSAAAKIVRDALKLQDLAMATYISFDYRLIAPPVYSIVTPSQTEVAELVKRCPHSLPRTDPVEDGKICLAVVSFGLLASKSTQRSPSDTVERAVTVMKKASVVAATCRWTRAHTSS</sequence>
<dbReference type="EMBL" id="KV425900">
    <property type="protein sequence ID" value="KZW00537.1"/>
    <property type="molecule type" value="Genomic_DNA"/>
</dbReference>
<dbReference type="Proteomes" id="UP000077266">
    <property type="component" value="Unassembled WGS sequence"/>
</dbReference>
<keyword evidence="3" id="KW-1185">Reference proteome</keyword>